<dbReference type="OrthoDB" id="239865at2759"/>
<dbReference type="PANTHER" id="PTHR13211:SF0">
    <property type="entry name" value="TELOMERASE CAJAL BODY PROTEIN 1"/>
    <property type="match status" value="1"/>
</dbReference>
<keyword evidence="3" id="KW-1185">Reference proteome</keyword>
<dbReference type="EMBL" id="MCFE01000012">
    <property type="protein sequence ID" value="ORY06980.1"/>
    <property type="molecule type" value="Genomic_DNA"/>
</dbReference>
<feature type="region of interest" description="Disordered" evidence="1">
    <location>
        <begin position="1"/>
        <end position="23"/>
    </location>
</feature>
<evidence type="ECO:0000313" key="3">
    <source>
        <dbReference type="Proteomes" id="UP000193498"/>
    </source>
</evidence>
<reference evidence="2 3" key="1">
    <citation type="submission" date="2016-07" db="EMBL/GenBank/DDBJ databases">
        <title>Pervasive Adenine N6-methylation of Active Genes in Fungi.</title>
        <authorList>
            <consortium name="DOE Joint Genome Institute"/>
            <person name="Mondo S.J."/>
            <person name="Dannebaum R.O."/>
            <person name="Kuo R.C."/>
            <person name="Labutti K."/>
            <person name="Haridas S."/>
            <person name="Kuo A."/>
            <person name="Salamov A."/>
            <person name="Ahrendt S.R."/>
            <person name="Lipzen A."/>
            <person name="Sullivan W."/>
            <person name="Andreopoulos W.B."/>
            <person name="Clum A."/>
            <person name="Lindquist E."/>
            <person name="Daum C."/>
            <person name="Ramamoorthy G.K."/>
            <person name="Gryganskyi A."/>
            <person name="Culley D."/>
            <person name="Magnuson J.K."/>
            <person name="James T.Y."/>
            <person name="O'Malley M.A."/>
            <person name="Stajich J.E."/>
            <person name="Spatafora J.W."/>
            <person name="Visel A."/>
            <person name="Grigoriev I.V."/>
        </authorList>
    </citation>
    <scope>NUCLEOTIDE SEQUENCE [LARGE SCALE GENOMIC DNA]</scope>
    <source>
        <strain evidence="2 3">CBS 931.73</strain>
    </source>
</reference>
<dbReference type="InterPro" id="IPR019405">
    <property type="entry name" value="Lactonase_7-beta_prop"/>
</dbReference>
<evidence type="ECO:0000256" key="1">
    <source>
        <dbReference type="SAM" id="MobiDB-lite"/>
    </source>
</evidence>
<sequence>MEFSVATASNDTEAASFSQQEGNGVVVEDQAIEEESVPMEYSSVEIASTEQKDAIASEEQYYHQPYQLIDYDFSQKCVCVGQTSDFPHETPTFERNQSNFFKSAKWSPDGSCLLTSTNDDVIRLLELPTDIMEVTEATGLKSLLQVAEAETIYDVSWYPLMNVQDPATCCFVTSCRDHPVHLWDAFSGQLRGSYSVIDHREQMIGSNSLCFNLDGTKLYCGFNNAIHIFDTARPGRDCSKIATTPSRKSRKGQKGVISCISFNPDRSGLYAAGSYSKTVGLYAENDNKLLSLLKGPQGGLTQVQFSPDGRYLYSVSRKEDEIYCWDIRDTGEVLFTLKRYGDTNQRISFDVDLSGRFLLTGDQNGMLSTYSVNPSSSQAELVLSLPAHEDLISAASFHPTLPLLLTCSGQRKFQISEDDEELTIDNSLKIWKVPASYNWYLDGSIYNP</sequence>
<dbReference type="InterPro" id="IPR051150">
    <property type="entry name" value="SWT21/TCAB1_mRNA_Telomere"/>
</dbReference>
<evidence type="ECO:0000313" key="2">
    <source>
        <dbReference type="EMBL" id="ORY06980.1"/>
    </source>
</evidence>
<dbReference type="Pfam" id="PF00400">
    <property type="entry name" value="WD40"/>
    <property type="match status" value="2"/>
</dbReference>
<dbReference type="InterPro" id="IPR036322">
    <property type="entry name" value="WD40_repeat_dom_sf"/>
</dbReference>
<dbReference type="FunCoup" id="A0A1Y1Z9P2">
    <property type="interactions" value="653"/>
</dbReference>
<dbReference type="InParanoid" id="A0A1Y1Z9P2"/>
<dbReference type="AlphaFoldDB" id="A0A1Y1Z9P2"/>
<dbReference type="Proteomes" id="UP000193498">
    <property type="component" value="Unassembled WGS sequence"/>
</dbReference>
<dbReference type="Pfam" id="PF10282">
    <property type="entry name" value="Lactonase"/>
    <property type="match status" value="1"/>
</dbReference>
<dbReference type="PANTHER" id="PTHR13211">
    <property type="entry name" value="TELOMERASE CAJAL BODY PROTEIN 1"/>
    <property type="match status" value="1"/>
</dbReference>
<dbReference type="Gene3D" id="2.130.10.10">
    <property type="entry name" value="YVTN repeat-like/Quinoprotein amine dehydrogenase"/>
    <property type="match status" value="2"/>
</dbReference>
<dbReference type="SMART" id="SM00320">
    <property type="entry name" value="WD40"/>
    <property type="match status" value="7"/>
</dbReference>
<name>A0A1Y1Z9P2_9FUNG</name>
<protein>
    <submittedName>
        <fullName evidence="2">WD40 repeat-like protein</fullName>
    </submittedName>
</protein>
<dbReference type="InterPro" id="IPR001680">
    <property type="entry name" value="WD40_rpt"/>
</dbReference>
<dbReference type="STRING" id="1314790.A0A1Y1Z9P2"/>
<dbReference type="InterPro" id="IPR015943">
    <property type="entry name" value="WD40/YVTN_repeat-like_dom_sf"/>
</dbReference>
<dbReference type="SUPFAM" id="SSF50978">
    <property type="entry name" value="WD40 repeat-like"/>
    <property type="match status" value="1"/>
</dbReference>
<accession>A0A1Y1Z9P2</accession>
<comment type="caution">
    <text evidence="2">The sequence shown here is derived from an EMBL/GenBank/DDBJ whole genome shotgun (WGS) entry which is preliminary data.</text>
</comment>
<proteinExistence type="predicted"/>
<gene>
    <name evidence="2" type="ORF">K493DRAFT_327864</name>
</gene>
<feature type="compositionally biased region" description="Polar residues" evidence="1">
    <location>
        <begin position="1"/>
        <end position="22"/>
    </location>
</feature>
<organism evidence="2 3">
    <name type="scientific">Basidiobolus meristosporus CBS 931.73</name>
    <dbReference type="NCBI Taxonomy" id="1314790"/>
    <lineage>
        <taxon>Eukaryota</taxon>
        <taxon>Fungi</taxon>
        <taxon>Fungi incertae sedis</taxon>
        <taxon>Zoopagomycota</taxon>
        <taxon>Entomophthoromycotina</taxon>
        <taxon>Basidiobolomycetes</taxon>
        <taxon>Basidiobolales</taxon>
        <taxon>Basidiobolaceae</taxon>
        <taxon>Basidiobolus</taxon>
    </lineage>
</organism>